<dbReference type="InterPro" id="IPR003180">
    <property type="entry name" value="MPG"/>
</dbReference>
<accession>A0A1F6C1P5</accession>
<evidence type="ECO:0000256" key="4">
    <source>
        <dbReference type="ARBA" id="ARBA00023204"/>
    </source>
</evidence>
<organism evidence="6 7">
    <name type="scientific">Candidatus Kaiserbacteria bacterium RIFCSPHIGHO2_01_FULL_48_10</name>
    <dbReference type="NCBI Taxonomy" id="1798476"/>
    <lineage>
        <taxon>Bacteria</taxon>
        <taxon>Candidatus Kaiseribacteriota</taxon>
    </lineage>
</organism>
<dbReference type="PANTHER" id="PTHR10429:SF0">
    <property type="entry name" value="DNA-3-METHYLADENINE GLYCOSYLASE"/>
    <property type="match status" value="1"/>
</dbReference>
<keyword evidence="4 5" id="KW-0234">DNA repair</keyword>
<sequence>MKKVLTHDFFNRPTLTVAQELLGKFLVRSYRGKTESYMITEVEAYDGEKDLACHAHRGKTARNEVMFRHAGHIYVYFTYGMHWMLNLVTGPRDYPAAVLIRGVESASRQIVGPARLTKALHIDKKLNTKLLSQKSGLWVEDRGVRIPKRSIQKTSRIGVDRAGSVWAGKPYRFVVKK</sequence>
<gene>
    <name evidence="6" type="ORF">A2841_03740</name>
</gene>
<evidence type="ECO:0000313" key="7">
    <source>
        <dbReference type="Proteomes" id="UP000178249"/>
    </source>
</evidence>
<protein>
    <recommendedName>
        <fullName evidence="5">Putative 3-methyladenine DNA glycosylase</fullName>
        <ecNumber evidence="5">3.2.2.-</ecNumber>
    </recommendedName>
</protein>
<dbReference type="EC" id="3.2.2.-" evidence="5"/>
<reference evidence="6 7" key="1">
    <citation type="journal article" date="2016" name="Nat. Commun.">
        <title>Thousands of microbial genomes shed light on interconnected biogeochemical processes in an aquifer system.</title>
        <authorList>
            <person name="Anantharaman K."/>
            <person name="Brown C.T."/>
            <person name="Hug L.A."/>
            <person name="Sharon I."/>
            <person name="Castelle C.J."/>
            <person name="Probst A.J."/>
            <person name="Thomas B.C."/>
            <person name="Singh A."/>
            <person name="Wilkins M.J."/>
            <person name="Karaoz U."/>
            <person name="Brodie E.L."/>
            <person name="Williams K.H."/>
            <person name="Hubbard S.S."/>
            <person name="Banfield J.F."/>
        </authorList>
    </citation>
    <scope>NUCLEOTIDE SEQUENCE [LARGE SCALE GENOMIC DNA]</scope>
</reference>
<dbReference type="GO" id="GO:0003905">
    <property type="term" value="F:alkylbase DNA N-glycosylase activity"/>
    <property type="evidence" value="ECO:0007669"/>
    <property type="project" value="InterPro"/>
</dbReference>
<comment type="caution">
    <text evidence="6">The sequence shown here is derived from an EMBL/GenBank/DDBJ whole genome shotgun (WGS) entry which is preliminary data.</text>
</comment>
<name>A0A1F6C1P5_9BACT</name>
<dbReference type="Gene3D" id="3.10.300.10">
    <property type="entry name" value="Methylpurine-DNA glycosylase (MPG)"/>
    <property type="match status" value="2"/>
</dbReference>
<dbReference type="InterPro" id="IPR036995">
    <property type="entry name" value="MPG_sf"/>
</dbReference>
<dbReference type="NCBIfam" id="TIGR00567">
    <property type="entry name" value="3mg"/>
    <property type="match status" value="1"/>
</dbReference>
<dbReference type="AlphaFoldDB" id="A0A1F6C1P5"/>
<keyword evidence="2 5" id="KW-0227">DNA damage</keyword>
<dbReference type="Proteomes" id="UP000178249">
    <property type="component" value="Unassembled WGS sequence"/>
</dbReference>
<evidence type="ECO:0000313" key="6">
    <source>
        <dbReference type="EMBL" id="OGG42998.1"/>
    </source>
</evidence>
<comment type="similarity">
    <text evidence="1 5">Belongs to the DNA glycosylase MPG family.</text>
</comment>
<evidence type="ECO:0000256" key="2">
    <source>
        <dbReference type="ARBA" id="ARBA00022763"/>
    </source>
</evidence>
<dbReference type="PANTHER" id="PTHR10429">
    <property type="entry name" value="DNA-3-METHYLADENINE GLYCOSYLASE"/>
    <property type="match status" value="1"/>
</dbReference>
<dbReference type="CDD" id="cd00540">
    <property type="entry name" value="AAG"/>
    <property type="match status" value="1"/>
</dbReference>
<dbReference type="GO" id="GO:0006284">
    <property type="term" value="P:base-excision repair"/>
    <property type="evidence" value="ECO:0007669"/>
    <property type="project" value="InterPro"/>
</dbReference>
<dbReference type="GO" id="GO:0003677">
    <property type="term" value="F:DNA binding"/>
    <property type="evidence" value="ECO:0007669"/>
    <property type="project" value="InterPro"/>
</dbReference>
<dbReference type="SUPFAM" id="SSF50486">
    <property type="entry name" value="FMT C-terminal domain-like"/>
    <property type="match status" value="1"/>
</dbReference>
<evidence type="ECO:0000256" key="1">
    <source>
        <dbReference type="ARBA" id="ARBA00009232"/>
    </source>
</evidence>
<evidence type="ECO:0000256" key="5">
    <source>
        <dbReference type="HAMAP-Rule" id="MF_00527"/>
    </source>
</evidence>
<proteinExistence type="inferred from homology"/>
<evidence type="ECO:0000256" key="3">
    <source>
        <dbReference type="ARBA" id="ARBA00022801"/>
    </source>
</evidence>
<dbReference type="HAMAP" id="MF_00527">
    <property type="entry name" value="3MGH"/>
    <property type="match status" value="1"/>
</dbReference>
<dbReference type="Pfam" id="PF02245">
    <property type="entry name" value="Pur_DNA_glyco"/>
    <property type="match status" value="1"/>
</dbReference>
<dbReference type="InterPro" id="IPR011034">
    <property type="entry name" value="Formyl_transferase-like_C_sf"/>
</dbReference>
<keyword evidence="3 5" id="KW-0378">Hydrolase</keyword>
<dbReference type="EMBL" id="MFKP01000059">
    <property type="protein sequence ID" value="OGG42998.1"/>
    <property type="molecule type" value="Genomic_DNA"/>
</dbReference>